<dbReference type="PANTHER" id="PTHR43221:SF2">
    <property type="entry name" value="PROTEASE HTPX HOMOLOG"/>
    <property type="match status" value="1"/>
</dbReference>
<evidence type="ECO:0000256" key="2">
    <source>
        <dbReference type="ARBA" id="ARBA00022475"/>
    </source>
</evidence>
<feature type="transmembrane region" description="Helical" evidence="11">
    <location>
        <begin position="150"/>
        <end position="171"/>
    </location>
</feature>
<dbReference type="RefSeq" id="WP_119705041.1">
    <property type="nucleotide sequence ID" value="NZ_JBHSOI010000002.1"/>
</dbReference>
<comment type="subcellular location">
    <subcellularLocation>
        <location evidence="11">Cell membrane</location>
        <topology evidence="11">Multi-pass membrane protein</topology>
    </subcellularLocation>
</comment>
<feature type="domain" description="Peptidase M48" evidence="12">
    <location>
        <begin position="73"/>
        <end position="294"/>
    </location>
</feature>
<evidence type="ECO:0000256" key="11">
    <source>
        <dbReference type="HAMAP-Rule" id="MF_00188"/>
    </source>
</evidence>
<name>A0A371P4F5_9ACTN</name>
<keyword evidence="8 11" id="KW-1133">Transmembrane helix</keyword>
<dbReference type="GO" id="GO:0006508">
    <property type="term" value="P:proteolysis"/>
    <property type="evidence" value="ECO:0007669"/>
    <property type="project" value="UniProtKB-KW"/>
</dbReference>
<dbReference type="InterPro" id="IPR022919">
    <property type="entry name" value="Pept_M48_protease_HtpX"/>
</dbReference>
<evidence type="ECO:0000256" key="7">
    <source>
        <dbReference type="ARBA" id="ARBA00022833"/>
    </source>
</evidence>
<keyword evidence="2 11" id="KW-1003">Cell membrane</keyword>
<dbReference type="PANTHER" id="PTHR43221">
    <property type="entry name" value="PROTEASE HTPX"/>
    <property type="match status" value="1"/>
</dbReference>
<reference evidence="13 14" key="1">
    <citation type="submission" date="2018-08" db="EMBL/GenBank/DDBJ databases">
        <title>Aeromicrobium sp. M2KJ-4, whole genome shotgun sequence.</title>
        <authorList>
            <person name="Tuo L."/>
        </authorList>
    </citation>
    <scope>NUCLEOTIDE SEQUENCE [LARGE SCALE GENOMIC DNA]</scope>
    <source>
        <strain evidence="13 14">M2KJ-4</strain>
    </source>
</reference>
<dbReference type="Proteomes" id="UP000265581">
    <property type="component" value="Unassembled WGS sequence"/>
</dbReference>
<gene>
    <name evidence="11" type="primary">htpX</name>
    <name evidence="13" type="ORF">DX116_15030</name>
</gene>
<feature type="transmembrane region" description="Helical" evidence="11">
    <location>
        <begin position="38"/>
        <end position="57"/>
    </location>
</feature>
<dbReference type="CDD" id="cd07327">
    <property type="entry name" value="M48B_HtpX_like"/>
    <property type="match status" value="1"/>
</dbReference>
<sequence length="303" mass="32696">MARSRFRTDRGLSLRMGGVSLGLGVLYLLFAAVLYQTALGAVGFVVVLAMAWGQWYFSDSLALKSMRAQVVEPHQAPELHAMIDRLCALADMPKPRVAIAVTDMPNAFATGRTPNHSAVCVTTGIMQRLDADELEGVLAHELSHVANRDVTVMTVASSIGLLAGFITRYGMYFGGMFGGGRDRNNNSNGGPAFIVVFLVSLVVYAVSFVLIRGLSRYRELSADRSGAYMTGRPSKLSSALVKISGDMARIPNSDLRESQAMSAFFFAPAINRESIGALFSTHPPLQQRLDQLAKVSAELSEQG</sequence>
<accession>A0A371P4F5</accession>
<evidence type="ECO:0000256" key="3">
    <source>
        <dbReference type="ARBA" id="ARBA00022670"/>
    </source>
</evidence>
<keyword evidence="9 11" id="KW-0482">Metalloprotease</keyword>
<dbReference type="Gene3D" id="3.30.2010.10">
    <property type="entry name" value="Metalloproteases ('zincins'), catalytic domain"/>
    <property type="match status" value="1"/>
</dbReference>
<dbReference type="GO" id="GO:0008270">
    <property type="term" value="F:zinc ion binding"/>
    <property type="evidence" value="ECO:0007669"/>
    <property type="project" value="UniProtKB-UniRule"/>
</dbReference>
<dbReference type="EMBL" id="QUBR01000002">
    <property type="protein sequence ID" value="REK70448.1"/>
    <property type="molecule type" value="Genomic_DNA"/>
</dbReference>
<evidence type="ECO:0000256" key="10">
    <source>
        <dbReference type="ARBA" id="ARBA00023136"/>
    </source>
</evidence>
<feature type="transmembrane region" description="Helical" evidence="11">
    <location>
        <begin position="12"/>
        <end position="32"/>
    </location>
</feature>
<protein>
    <recommendedName>
        <fullName evidence="11">Protease HtpX homolog</fullName>
        <ecNumber evidence="11">3.4.24.-</ecNumber>
    </recommendedName>
</protein>
<dbReference type="InterPro" id="IPR001915">
    <property type="entry name" value="Peptidase_M48"/>
</dbReference>
<organism evidence="13 14">
    <name type="scientific">Aeromicrobium endophyticum</name>
    <dbReference type="NCBI Taxonomy" id="2292704"/>
    <lineage>
        <taxon>Bacteria</taxon>
        <taxon>Bacillati</taxon>
        <taxon>Actinomycetota</taxon>
        <taxon>Actinomycetes</taxon>
        <taxon>Propionibacteriales</taxon>
        <taxon>Nocardioidaceae</taxon>
        <taxon>Aeromicrobium</taxon>
    </lineage>
</organism>
<evidence type="ECO:0000256" key="9">
    <source>
        <dbReference type="ARBA" id="ARBA00023049"/>
    </source>
</evidence>
<keyword evidence="4 11" id="KW-0812">Transmembrane</keyword>
<proteinExistence type="inferred from homology"/>
<dbReference type="InterPro" id="IPR050083">
    <property type="entry name" value="HtpX_protease"/>
</dbReference>
<evidence type="ECO:0000256" key="8">
    <source>
        <dbReference type="ARBA" id="ARBA00022989"/>
    </source>
</evidence>
<keyword evidence="14" id="KW-1185">Reference proteome</keyword>
<evidence type="ECO:0000256" key="4">
    <source>
        <dbReference type="ARBA" id="ARBA00022692"/>
    </source>
</evidence>
<dbReference type="GO" id="GO:0005886">
    <property type="term" value="C:plasma membrane"/>
    <property type="evidence" value="ECO:0007669"/>
    <property type="project" value="UniProtKB-SubCell"/>
</dbReference>
<comment type="similarity">
    <text evidence="1 11">Belongs to the peptidase M48B family.</text>
</comment>
<dbReference type="NCBIfam" id="NF002669">
    <property type="entry name" value="PRK02391.1"/>
    <property type="match status" value="1"/>
</dbReference>
<dbReference type="EC" id="3.4.24.-" evidence="11"/>
<dbReference type="GO" id="GO:0004222">
    <property type="term" value="F:metalloendopeptidase activity"/>
    <property type="evidence" value="ECO:0007669"/>
    <property type="project" value="UniProtKB-UniRule"/>
</dbReference>
<keyword evidence="5 11" id="KW-0479">Metal-binding</keyword>
<comment type="caution">
    <text evidence="13">The sequence shown here is derived from an EMBL/GenBank/DDBJ whole genome shotgun (WGS) entry which is preliminary data.</text>
</comment>
<evidence type="ECO:0000256" key="1">
    <source>
        <dbReference type="ARBA" id="ARBA00009779"/>
    </source>
</evidence>
<feature type="active site" evidence="11">
    <location>
        <position position="141"/>
    </location>
</feature>
<evidence type="ECO:0000256" key="5">
    <source>
        <dbReference type="ARBA" id="ARBA00022723"/>
    </source>
</evidence>
<feature type="binding site" evidence="11">
    <location>
        <position position="219"/>
    </location>
    <ligand>
        <name>Zn(2+)</name>
        <dbReference type="ChEBI" id="CHEBI:29105"/>
        <note>catalytic</note>
    </ligand>
</feature>
<dbReference type="HAMAP" id="MF_00188">
    <property type="entry name" value="Pept_M48_protease_HtpX"/>
    <property type="match status" value="1"/>
</dbReference>
<comment type="cofactor">
    <cofactor evidence="11">
        <name>Zn(2+)</name>
        <dbReference type="ChEBI" id="CHEBI:29105"/>
    </cofactor>
    <text evidence="11">Binds 1 zinc ion per subunit.</text>
</comment>
<evidence type="ECO:0000256" key="6">
    <source>
        <dbReference type="ARBA" id="ARBA00022801"/>
    </source>
</evidence>
<dbReference type="OrthoDB" id="15218at2"/>
<evidence type="ECO:0000259" key="12">
    <source>
        <dbReference type="Pfam" id="PF01435"/>
    </source>
</evidence>
<feature type="binding site" evidence="11">
    <location>
        <position position="140"/>
    </location>
    <ligand>
        <name>Zn(2+)</name>
        <dbReference type="ChEBI" id="CHEBI:29105"/>
        <note>catalytic</note>
    </ligand>
</feature>
<evidence type="ECO:0000313" key="13">
    <source>
        <dbReference type="EMBL" id="REK70448.1"/>
    </source>
</evidence>
<feature type="transmembrane region" description="Helical" evidence="11">
    <location>
        <begin position="191"/>
        <end position="211"/>
    </location>
</feature>
<feature type="binding site" evidence="11">
    <location>
        <position position="144"/>
    </location>
    <ligand>
        <name>Zn(2+)</name>
        <dbReference type="ChEBI" id="CHEBI:29105"/>
        <note>catalytic</note>
    </ligand>
</feature>
<keyword evidence="3 11" id="KW-0645">Protease</keyword>
<evidence type="ECO:0000313" key="14">
    <source>
        <dbReference type="Proteomes" id="UP000265581"/>
    </source>
</evidence>
<keyword evidence="6 11" id="KW-0378">Hydrolase</keyword>
<dbReference type="Pfam" id="PF01435">
    <property type="entry name" value="Peptidase_M48"/>
    <property type="match status" value="1"/>
</dbReference>
<dbReference type="AlphaFoldDB" id="A0A371P4F5"/>
<keyword evidence="7 11" id="KW-0862">Zinc</keyword>
<keyword evidence="10 11" id="KW-0472">Membrane</keyword>